<organism evidence="2 3">
    <name type="scientific">Paenibacillus macerans</name>
    <name type="common">Bacillus macerans</name>
    <dbReference type="NCBI Taxonomy" id="44252"/>
    <lineage>
        <taxon>Bacteria</taxon>
        <taxon>Bacillati</taxon>
        <taxon>Bacillota</taxon>
        <taxon>Bacilli</taxon>
        <taxon>Bacillales</taxon>
        <taxon>Paenibacillaceae</taxon>
        <taxon>Paenibacillus</taxon>
    </lineage>
</organism>
<sequence length="564" mass="63413">MGKNKPRKALDVGRKERNKAVKSAVQFVVLAMVLVLLVHAVAGIHRYREPDKAAWQQTRGFIALSYYGVDRTGTRGLIAKSRLDEQLQILRQNGYVTVSQQDILDFYEHGKPLPQRAVYLSFEDGRSDSALFAQPLLEKYNYKATMLSYADRLDVVDPKFLAGPELLKLTRKGYWELGSNGYRLTYINIFDKDGRYVGTQTEQQFKNKDEARYYTHYLMDFIRDADKVPLENRREMEARINQDYRLMEQIYRDKLGFVPSVYMIMHANSLHNGMNPLVENVNSDNIERLFKMHFNREGQAFNDSGGDLYDLTRLQPSPGWYRNHLLMRIAGDTGESYDFFEGDKKRADHWQLLGGAAEFRGNRIILTSPESGKGLLYLKGSDGYQNVKVSLQIAGNIIGSQSVYLRYDRKADAYVKVVVEDNLLRVVQKEPGQTEEKTLISRDLGSLKGVSEQTAIGRKLEVAVAGSGLTLQVDGAAAAPEIQIASALAAGGLALEASASEEHSQDPVYDGVFDDVIVSEAGHSSTDEPPGKVLFSIGYTPLQKVINGVKWMFDALVDWAVETF</sequence>
<dbReference type="Proteomes" id="UP000029278">
    <property type="component" value="Unassembled WGS sequence"/>
</dbReference>
<proteinExistence type="predicted"/>
<dbReference type="HOGENOM" id="CLU_016092_0_0_9"/>
<feature type="transmembrane region" description="Helical" evidence="1">
    <location>
        <begin position="21"/>
        <end position="42"/>
    </location>
</feature>
<evidence type="ECO:0000313" key="2">
    <source>
        <dbReference type="EMBL" id="KFN06430.1"/>
    </source>
</evidence>
<dbReference type="InterPro" id="IPR051398">
    <property type="entry name" value="Polysacch_Deacetylase"/>
</dbReference>
<keyword evidence="1" id="KW-0812">Transmembrane</keyword>
<reference evidence="2 3" key="1">
    <citation type="submission" date="2014-04" db="EMBL/GenBank/DDBJ databases">
        <authorList>
            <person name="Bishop-Lilly K.A."/>
            <person name="Broomall S.M."/>
            <person name="Chain P.S."/>
            <person name="Chertkov O."/>
            <person name="Coyne S.R."/>
            <person name="Daligault H.E."/>
            <person name="Davenport K.W."/>
            <person name="Erkkila T."/>
            <person name="Frey K.G."/>
            <person name="Gibbons H.S."/>
            <person name="Gu W."/>
            <person name="Jaissle J."/>
            <person name="Johnson S.L."/>
            <person name="Koroleva G.I."/>
            <person name="Ladner J.T."/>
            <person name="Lo C.-C."/>
            <person name="Minogue T.D."/>
            <person name="Munk C."/>
            <person name="Palacios G.F."/>
            <person name="Redden C.L."/>
            <person name="Rosenzweig C.N."/>
            <person name="Scholz M.B."/>
            <person name="Teshima H."/>
            <person name="Xu Y."/>
        </authorList>
    </citation>
    <scope>NUCLEOTIDE SEQUENCE [LARGE SCALE GENOMIC DNA]</scope>
    <source>
        <strain evidence="2 3">8244</strain>
    </source>
</reference>
<keyword evidence="1" id="KW-1133">Transmembrane helix</keyword>
<dbReference type="OrthoDB" id="5437800at2"/>
<dbReference type="GO" id="GO:0005975">
    <property type="term" value="P:carbohydrate metabolic process"/>
    <property type="evidence" value="ECO:0007669"/>
    <property type="project" value="InterPro"/>
</dbReference>
<protein>
    <submittedName>
        <fullName evidence="2">Putative polysaccharide deacetylase</fullName>
    </submittedName>
</protein>
<comment type="caution">
    <text evidence="2">The sequence shown here is derived from an EMBL/GenBank/DDBJ whole genome shotgun (WGS) entry which is preliminary data.</text>
</comment>
<keyword evidence="3" id="KW-1185">Reference proteome</keyword>
<dbReference type="Gene3D" id="3.20.20.370">
    <property type="entry name" value="Glycoside hydrolase/deacetylase"/>
    <property type="match status" value="1"/>
</dbReference>
<dbReference type="RefSeq" id="WP_036626061.1">
    <property type="nucleotide sequence ID" value="NZ_JAKOBR010000028.1"/>
</dbReference>
<keyword evidence="1" id="KW-0472">Membrane</keyword>
<evidence type="ECO:0000313" key="3">
    <source>
        <dbReference type="Proteomes" id="UP000029278"/>
    </source>
</evidence>
<dbReference type="SUPFAM" id="SSF88713">
    <property type="entry name" value="Glycoside hydrolase/deacetylase"/>
    <property type="match status" value="1"/>
</dbReference>
<dbReference type="PANTHER" id="PTHR34216">
    <property type="match status" value="1"/>
</dbReference>
<dbReference type="GeneID" id="77009502"/>
<dbReference type="AlphaFoldDB" id="A0A090Z877"/>
<dbReference type="EMBL" id="JMQA01000037">
    <property type="protein sequence ID" value="KFN06430.1"/>
    <property type="molecule type" value="Genomic_DNA"/>
</dbReference>
<evidence type="ECO:0000256" key="1">
    <source>
        <dbReference type="SAM" id="Phobius"/>
    </source>
</evidence>
<name>A0A090Z877_PAEMA</name>
<accession>A0A090Z877</accession>
<dbReference type="PATRIC" id="fig|44252.3.peg.4083"/>
<gene>
    <name evidence="2" type="ORF">DJ90_4109</name>
</gene>
<dbReference type="InterPro" id="IPR011330">
    <property type="entry name" value="Glyco_hydro/deAcase_b/a-brl"/>
</dbReference>
<dbReference type="STRING" id="44252.DJ90_4109"/>
<dbReference type="PANTHER" id="PTHR34216:SF3">
    <property type="entry name" value="POLY-BETA-1,6-N-ACETYL-D-GLUCOSAMINE N-DEACETYLASE"/>
    <property type="match status" value="1"/>
</dbReference>